<reference evidence="4" key="1">
    <citation type="submission" date="2020-08" db="EMBL/GenBank/DDBJ databases">
        <title>Genome sequencing and assembly of the red palm weevil Rhynchophorus ferrugineus.</title>
        <authorList>
            <person name="Dias G.B."/>
            <person name="Bergman C.M."/>
            <person name="Manee M."/>
        </authorList>
    </citation>
    <scope>NUCLEOTIDE SEQUENCE</scope>
    <source>
        <strain evidence="4">AA-2017</strain>
        <tissue evidence="4">Whole larva</tissue>
    </source>
</reference>
<keyword evidence="2 3" id="KW-0040">ANK repeat</keyword>
<sequence length="156" mass="17301">MSQKNELCGQNCGCVSNTAVQSLDEMDFEKGIWFAAQSGDYDRVKKLINTKKYEVDQKDSAGYTALHYASRNGHLEICRYLIESGANIDGRTRSGQATALHRACTAGKLDIVDFLLSHNADLNLKDADGRTALDRATVSNRQDICKILQQHLGDYL</sequence>
<evidence type="ECO:0008006" key="6">
    <source>
        <dbReference type="Google" id="ProtNLM"/>
    </source>
</evidence>
<gene>
    <name evidence="4" type="ORF">GWI33_017686</name>
</gene>
<dbReference type="Gene3D" id="1.25.40.20">
    <property type="entry name" value="Ankyrin repeat-containing domain"/>
    <property type="match status" value="1"/>
</dbReference>
<evidence type="ECO:0000313" key="5">
    <source>
        <dbReference type="Proteomes" id="UP000625711"/>
    </source>
</evidence>
<dbReference type="PROSITE" id="PS50088">
    <property type="entry name" value="ANK_REPEAT"/>
    <property type="match status" value="2"/>
</dbReference>
<organism evidence="4 5">
    <name type="scientific">Rhynchophorus ferrugineus</name>
    <name type="common">Red palm weevil</name>
    <name type="synonym">Curculio ferrugineus</name>
    <dbReference type="NCBI Taxonomy" id="354439"/>
    <lineage>
        <taxon>Eukaryota</taxon>
        <taxon>Metazoa</taxon>
        <taxon>Ecdysozoa</taxon>
        <taxon>Arthropoda</taxon>
        <taxon>Hexapoda</taxon>
        <taxon>Insecta</taxon>
        <taxon>Pterygota</taxon>
        <taxon>Neoptera</taxon>
        <taxon>Endopterygota</taxon>
        <taxon>Coleoptera</taxon>
        <taxon>Polyphaga</taxon>
        <taxon>Cucujiformia</taxon>
        <taxon>Curculionidae</taxon>
        <taxon>Dryophthorinae</taxon>
        <taxon>Rhynchophorus</taxon>
    </lineage>
</organism>
<dbReference type="EMBL" id="JAACXV010014245">
    <property type="protein sequence ID" value="KAF7269229.1"/>
    <property type="molecule type" value="Genomic_DNA"/>
</dbReference>
<dbReference type="Pfam" id="PF12796">
    <property type="entry name" value="Ank_2"/>
    <property type="match status" value="1"/>
</dbReference>
<dbReference type="PANTHER" id="PTHR24171:SF9">
    <property type="entry name" value="ANKYRIN REPEAT DOMAIN-CONTAINING PROTEIN 39"/>
    <property type="match status" value="1"/>
</dbReference>
<dbReference type="OrthoDB" id="539213at2759"/>
<dbReference type="SUPFAM" id="SSF48403">
    <property type="entry name" value="Ankyrin repeat"/>
    <property type="match status" value="1"/>
</dbReference>
<dbReference type="PRINTS" id="PR01415">
    <property type="entry name" value="ANKYRIN"/>
</dbReference>
<dbReference type="PANTHER" id="PTHR24171">
    <property type="entry name" value="ANKYRIN REPEAT DOMAIN-CONTAINING PROTEIN 39-RELATED"/>
    <property type="match status" value="1"/>
</dbReference>
<accession>A0A834HW78</accession>
<name>A0A834HW78_RHYFE</name>
<evidence type="ECO:0000256" key="1">
    <source>
        <dbReference type="ARBA" id="ARBA00022737"/>
    </source>
</evidence>
<dbReference type="AlphaFoldDB" id="A0A834HW78"/>
<keyword evidence="1" id="KW-0677">Repeat</keyword>
<proteinExistence type="predicted"/>
<dbReference type="InterPro" id="IPR036770">
    <property type="entry name" value="Ankyrin_rpt-contain_sf"/>
</dbReference>
<dbReference type="PROSITE" id="PS50297">
    <property type="entry name" value="ANK_REP_REGION"/>
    <property type="match status" value="2"/>
</dbReference>
<feature type="repeat" description="ANK" evidence="3">
    <location>
        <begin position="95"/>
        <end position="127"/>
    </location>
</feature>
<keyword evidence="5" id="KW-1185">Reference proteome</keyword>
<dbReference type="Proteomes" id="UP000625711">
    <property type="component" value="Unassembled WGS sequence"/>
</dbReference>
<dbReference type="InterPro" id="IPR002110">
    <property type="entry name" value="Ankyrin_rpt"/>
</dbReference>
<dbReference type="SMART" id="SM00248">
    <property type="entry name" value="ANK"/>
    <property type="match status" value="4"/>
</dbReference>
<feature type="repeat" description="ANK" evidence="3">
    <location>
        <begin position="61"/>
        <end position="93"/>
    </location>
</feature>
<comment type="caution">
    <text evidence="4">The sequence shown here is derived from an EMBL/GenBank/DDBJ whole genome shotgun (WGS) entry which is preliminary data.</text>
</comment>
<evidence type="ECO:0000313" key="4">
    <source>
        <dbReference type="EMBL" id="KAF7269229.1"/>
    </source>
</evidence>
<evidence type="ECO:0000256" key="2">
    <source>
        <dbReference type="ARBA" id="ARBA00023043"/>
    </source>
</evidence>
<protein>
    <recommendedName>
        <fullName evidence="6">Ankyrin repeat domain-containing protein 39</fullName>
    </recommendedName>
</protein>
<evidence type="ECO:0000256" key="3">
    <source>
        <dbReference type="PROSITE-ProRule" id="PRU00023"/>
    </source>
</evidence>